<accession>A0A1A9V3J3</accession>
<dbReference type="FunFam" id="3.30.160.60:FF:000112">
    <property type="entry name" value="Mds1 and evi1 complex locus protein"/>
    <property type="match status" value="1"/>
</dbReference>
<proteinExistence type="predicted"/>
<keyword evidence="14" id="KW-1185">Reference proteome</keyword>
<evidence type="ECO:0000313" key="14">
    <source>
        <dbReference type="Proteomes" id="UP000078200"/>
    </source>
</evidence>
<dbReference type="STRING" id="7395.A0A1A9V3J3"/>
<feature type="domain" description="C2H2-type" evidence="12">
    <location>
        <begin position="64"/>
        <end position="92"/>
    </location>
</feature>
<feature type="domain" description="C2H2-type" evidence="12">
    <location>
        <begin position="575"/>
        <end position="602"/>
    </location>
</feature>
<dbReference type="GO" id="GO:0003677">
    <property type="term" value="F:DNA binding"/>
    <property type="evidence" value="ECO:0007669"/>
    <property type="project" value="UniProtKB-KW"/>
</dbReference>
<evidence type="ECO:0000256" key="11">
    <source>
        <dbReference type="SAM" id="MobiDB-lite"/>
    </source>
</evidence>
<dbReference type="PROSITE" id="PS50157">
    <property type="entry name" value="ZINC_FINGER_C2H2_2"/>
    <property type="match status" value="8"/>
</dbReference>
<dbReference type="PROSITE" id="PS00028">
    <property type="entry name" value="ZINC_FINGER_C2H2_1"/>
    <property type="match status" value="8"/>
</dbReference>
<keyword evidence="4 10" id="KW-0863">Zinc-finger</keyword>
<keyword evidence="2" id="KW-0479">Metal-binding</keyword>
<evidence type="ECO:0000256" key="1">
    <source>
        <dbReference type="ARBA" id="ARBA00004123"/>
    </source>
</evidence>
<feature type="domain" description="C2H2-type" evidence="12">
    <location>
        <begin position="123"/>
        <end position="151"/>
    </location>
</feature>
<dbReference type="InterPro" id="IPR036236">
    <property type="entry name" value="Znf_C2H2_sf"/>
</dbReference>
<feature type="compositionally biased region" description="Basic and acidic residues" evidence="11">
    <location>
        <begin position="444"/>
        <end position="456"/>
    </location>
</feature>
<keyword evidence="8" id="KW-0804">Transcription</keyword>
<keyword evidence="7" id="KW-0238">DNA-binding</keyword>
<keyword evidence="6" id="KW-0805">Transcription regulation</keyword>
<evidence type="ECO:0000256" key="3">
    <source>
        <dbReference type="ARBA" id="ARBA00022737"/>
    </source>
</evidence>
<dbReference type="PANTHER" id="PTHR16515:SF49">
    <property type="entry name" value="GASTRULA ZINC FINGER PROTEIN XLCGF49.1-LIKE-RELATED"/>
    <property type="match status" value="1"/>
</dbReference>
<feature type="compositionally biased region" description="Polar residues" evidence="11">
    <location>
        <begin position="489"/>
        <end position="515"/>
    </location>
</feature>
<dbReference type="SMART" id="SM00355">
    <property type="entry name" value="ZnF_C2H2"/>
    <property type="match status" value="9"/>
</dbReference>
<dbReference type="FunFam" id="3.30.160.60:FF:000159">
    <property type="entry name" value="Mds1 and evi1 complex locus protein"/>
    <property type="match status" value="1"/>
</dbReference>
<feature type="compositionally biased region" description="Polar residues" evidence="11">
    <location>
        <begin position="532"/>
        <end position="547"/>
    </location>
</feature>
<sequence length="755" mass="85180">MNSVKELPRRRFFKIILNRKHIYLCSKSSLYSSNLTRDDDCNKKDKPLDHIEADLSDDEQGFDIRCEVCEKSFIELERLDDHLVTAHHFRKEEFVCELCSKRFSHRPLLLKHRALAHNEVRKYPCENCTKVFCDPSNLQRHIRRRHIGARSHACPECGKTFATSSGLKQHKNIHYSVKLYQCEFCLKAYTQFSNLCRHRRMHADCRVQIKCNNCNQGGFNSVASLSKHKRYCGSTNVPPSGVSLLPTLSHPLHHQSQPQQTTTQTRTATGSGVPNVPHNMATPPNPFFLFHPPFFPTFPPAAAYGLQGMFPQTPATQPPNFPLMFSKSAIDQRIQSVRSEQQAGANHLNNPTSPPLNNQLPFTMHEAFGIPALVKKVESPKPNQTDAKVQLMDISHQASKVKNDTNSAYLSDEDESKSVIELKMEPKDEETIKSSDNEVDEDESSSKTNDEDKKPIDIVSLSPSHPGLEAKSTFSELPLDLSVTRKRISSQSLKGDENSASSHSTSSPLIQSANDFQADENYESNEKKQKFNSESCNGSPQHTSLSPELNFREALRGLSRSVSAAGQVNKLKDRYTCIYCGKLFPRSANLTRHLRTHTGEQPYTCKYCDRAFSISSNLQRHVRNIHNKERPFRCHLCDRCFGQQTNLDRHLKKHEADTTGLGLAISDSPSSNEADREDSYLDEIRNFMDGVTYDEDLYTPVSMGANDNEIDDNGSDNENGLSVSRPATADIVIVNGNDDNKDMSRDNHNSIKEKP</sequence>
<dbReference type="Gene3D" id="3.30.160.60">
    <property type="entry name" value="Classic Zinc Finger"/>
    <property type="match status" value="7"/>
</dbReference>
<comment type="subcellular location">
    <subcellularLocation>
        <location evidence="1">Nucleus</location>
    </subcellularLocation>
</comment>
<feature type="region of interest" description="Disordered" evidence="11">
    <location>
        <begin position="488"/>
        <end position="547"/>
    </location>
</feature>
<keyword evidence="3" id="KW-0677">Repeat</keyword>
<evidence type="ECO:0000256" key="10">
    <source>
        <dbReference type="PROSITE-ProRule" id="PRU00042"/>
    </source>
</evidence>
<dbReference type="FunFam" id="3.30.160.60:FF:000150">
    <property type="entry name" value="Mds1 and evi1 complex locus protein"/>
    <property type="match status" value="1"/>
</dbReference>
<dbReference type="Proteomes" id="UP000078200">
    <property type="component" value="Unassembled WGS sequence"/>
</dbReference>
<feature type="domain" description="C2H2-type" evidence="12">
    <location>
        <begin position="603"/>
        <end position="631"/>
    </location>
</feature>
<feature type="compositionally biased region" description="Basic and acidic residues" evidence="11">
    <location>
        <begin position="738"/>
        <end position="755"/>
    </location>
</feature>
<feature type="compositionally biased region" description="Basic and acidic residues" evidence="11">
    <location>
        <begin position="416"/>
        <end position="436"/>
    </location>
</feature>
<feature type="region of interest" description="Disordered" evidence="11">
    <location>
        <begin position="398"/>
        <end position="473"/>
    </location>
</feature>
<organism evidence="13 14">
    <name type="scientific">Glossina austeni</name>
    <name type="common">Savannah tsetse fly</name>
    <dbReference type="NCBI Taxonomy" id="7395"/>
    <lineage>
        <taxon>Eukaryota</taxon>
        <taxon>Metazoa</taxon>
        <taxon>Ecdysozoa</taxon>
        <taxon>Arthropoda</taxon>
        <taxon>Hexapoda</taxon>
        <taxon>Insecta</taxon>
        <taxon>Pterygota</taxon>
        <taxon>Neoptera</taxon>
        <taxon>Endopterygota</taxon>
        <taxon>Diptera</taxon>
        <taxon>Brachycera</taxon>
        <taxon>Muscomorpha</taxon>
        <taxon>Hippoboscoidea</taxon>
        <taxon>Glossinidae</taxon>
        <taxon>Glossina</taxon>
    </lineage>
</organism>
<evidence type="ECO:0000256" key="8">
    <source>
        <dbReference type="ARBA" id="ARBA00023163"/>
    </source>
</evidence>
<dbReference type="PANTHER" id="PTHR16515">
    <property type="entry name" value="PR DOMAIN ZINC FINGER PROTEIN"/>
    <property type="match status" value="1"/>
</dbReference>
<evidence type="ECO:0000256" key="2">
    <source>
        <dbReference type="ARBA" id="ARBA00022723"/>
    </source>
</evidence>
<protein>
    <recommendedName>
        <fullName evidence="12">C2H2-type domain-containing protein</fullName>
    </recommendedName>
</protein>
<evidence type="ECO:0000259" key="12">
    <source>
        <dbReference type="PROSITE" id="PS50157"/>
    </source>
</evidence>
<name>A0A1A9V3J3_GLOAU</name>
<dbReference type="VEuPathDB" id="VectorBase:GAUT024563"/>
<evidence type="ECO:0000256" key="9">
    <source>
        <dbReference type="ARBA" id="ARBA00023242"/>
    </source>
</evidence>
<keyword evidence="9" id="KW-0539">Nucleus</keyword>
<dbReference type="InterPro" id="IPR013087">
    <property type="entry name" value="Znf_C2H2_type"/>
</dbReference>
<dbReference type="EnsemblMetazoa" id="GAUT024563-RA">
    <property type="protein sequence ID" value="GAUT024563-PA"/>
    <property type="gene ID" value="GAUT024563"/>
</dbReference>
<dbReference type="GO" id="GO:0008270">
    <property type="term" value="F:zinc ion binding"/>
    <property type="evidence" value="ECO:0007669"/>
    <property type="project" value="UniProtKB-KW"/>
</dbReference>
<feature type="region of interest" description="Disordered" evidence="11">
    <location>
        <begin position="698"/>
        <end position="755"/>
    </location>
</feature>
<reference evidence="13" key="1">
    <citation type="submission" date="2020-05" db="UniProtKB">
        <authorList>
            <consortium name="EnsemblMetazoa"/>
        </authorList>
    </citation>
    <scope>IDENTIFICATION</scope>
    <source>
        <strain evidence="13">TTRI</strain>
    </source>
</reference>
<feature type="domain" description="C2H2-type" evidence="12">
    <location>
        <begin position="152"/>
        <end position="179"/>
    </location>
</feature>
<feature type="compositionally biased region" description="Polar residues" evidence="11">
    <location>
        <begin position="398"/>
        <end position="409"/>
    </location>
</feature>
<evidence type="ECO:0000256" key="7">
    <source>
        <dbReference type="ARBA" id="ARBA00023125"/>
    </source>
</evidence>
<dbReference type="SUPFAM" id="SSF57667">
    <property type="entry name" value="beta-beta-alpha zinc fingers"/>
    <property type="match status" value="5"/>
</dbReference>
<dbReference type="Pfam" id="PF00096">
    <property type="entry name" value="zf-C2H2"/>
    <property type="match status" value="7"/>
</dbReference>
<feature type="compositionally biased region" description="Low complexity" evidence="11">
    <location>
        <begin position="245"/>
        <end position="269"/>
    </location>
</feature>
<feature type="region of interest" description="Disordered" evidence="11">
    <location>
        <begin position="245"/>
        <end position="270"/>
    </location>
</feature>
<dbReference type="AlphaFoldDB" id="A0A1A9V3J3"/>
<dbReference type="FunFam" id="3.30.160.60:FF:001912">
    <property type="entry name" value="Hamlet, isoform B"/>
    <property type="match status" value="1"/>
</dbReference>
<evidence type="ECO:0000256" key="6">
    <source>
        <dbReference type="ARBA" id="ARBA00023015"/>
    </source>
</evidence>
<keyword evidence="5" id="KW-0862">Zinc</keyword>
<dbReference type="GO" id="GO:0005634">
    <property type="term" value="C:nucleus"/>
    <property type="evidence" value="ECO:0007669"/>
    <property type="project" value="UniProtKB-SubCell"/>
</dbReference>
<feature type="domain" description="C2H2-type" evidence="12">
    <location>
        <begin position="94"/>
        <end position="122"/>
    </location>
</feature>
<feature type="domain" description="C2H2-type" evidence="12">
    <location>
        <begin position="180"/>
        <end position="207"/>
    </location>
</feature>
<dbReference type="FunFam" id="3.30.160.60:FF:000929">
    <property type="entry name" value="Uncharacterized protein, isoform B"/>
    <property type="match status" value="1"/>
</dbReference>
<evidence type="ECO:0000256" key="5">
    <source>
        <dbReference type="ARBA" id="ARBA00022833"/>
    </source>
</evidence>
<dbReference type="GO" id="GO:0010468">
    <property type="term" value="P:regulation of gene expression"/>
    <property type="evidence" value="ECO:0007669"/>
    <property type="project" value="TreeGrafter"/>
</dbReference>
<dbReference type="InterPro" id="IPR050331">
    <property type="entry name" value="Zinc_finger"/>
</dbReference>
<feature type="domain" description="C2H2-type" evidence="12">
    <location>
        <begin position="632"/>
        <end position="659"/>
    </location>
</feature>
<evidence type="ECO:0000256" key="4">
    <source>
        <dbReference type="ARBA" id="ARBA00022771"/>
    </source>
</evidence>
<evidence type="ECO:0000313" key="13">
    <source>
        <dbReference type="EnsemblMetazoa" id="GAUT024563-PA"/>
    </source>
</evidence>